<protein>
    <recommendedName>
        <fullName evidence="10">O-acyltransferase</fullName>
    </recommendedName>
</protein>
<comment type="function">
    <text evidence="9">Sterol O-acyltransferase that catalyzes the formation of stery esters.</text>
</comment>
<feature type="transmembrane region" description="Helical" evidence="13">
    <location>
        <begin position="70"/>
        <end position="89"/>
    </location>
</feature>
<evidence type="ECO:0000256" key="9">
    <source>
        <dbReference type="ARBA" id="ARBA00023568"/>
    </source>
</evidence>
<feature type="transmembrane region" description="Helical" evidence="13">
    <location>
        <begin position="109"/>
        <end position="133"/>
    </location>
</feature>
<organism evidence="14 15">
    <name type="scientific">Collybia nuda</name>
    <dbReference type="NCBI Taxonomy" id="64659"/>
    <lineage>
        <taxon>Eukaryota</taxon>
        <taxon>Fungi</taxon>
        <taxon>Dikarya</taxon>
        <taxon>Basidiomycota</taxon>
        <taxon>Agaricomycotina</taxon>
        <taxon>Agaricomycetes</taxon>
        <taxon>Agaricomycetidae</taxon>
        <taxon>Agaricales</taxon>
        <taxon>Tricholomatineae</taxon>
        <taxon>Clitocybaceae</taxon>
        <taxon>Collybia</taxon>
    </lineage>
</organism>
<evidence type="ECO:0000313" key="14">
    <source>
        <dbReference type="EMBL" id="KAF9466101.1"/>
    </source>
</evidence>
<feature type="region of interest" description="Disordered" evidence="12">
    <location>
        <begin position="1"/>
        <end position="21"/>
    </location>
</feature>
<feature type="compositionally biased region" description="Polar residues" evidence="12">
    <location>
        <begin position="300"/>
        <end position="314"/>
    </location>
</feature>
<feature type="transmembrane region" description="Helical" evidence="13">
    <location>
        <begin position="168"/>
        <end position="185"/>
    </location>
</feature>
<feature type="transmembrane region" description="Helical" evidence="13">
    <location>
        <begin position="140"/>
        <end position="162"/>
    </location>
</feature>
<dbReference type="PIRSF" id="PIRSF000439">
    <property type="entry name" value="Oat_ACAT_DAG_ARE"/>
    <property type="match status" value="1"/>
</dbReference>
<evidence type="ECO:0000256" key="5">
    <source>
        <dbReference type="ARBA" id="ARBA00022824"/>
    </source>
</evidence>
<evidence type="ECO:0000256" key="3">
    <source>
        <dbReference type="ARBA" id="ARBA00022679"/>
    </source>
</evidence>
<feature type="transmembrane region" description="Helical" evidence="13">
    <location>
        <begin position="570"/>
        <end position="589"/>
    </location>
</feature>
<sequence length="590" mass="66694">MADPAHISAPPIASRTPSGGFKTSEGTLYVSKPYRSKSSKKLRALITFAPRKSHFDIENESSKSNEFRGFFSLFWISIFIFAVQSYVRSIEASGRPLNLGFATLFSQDAITLALSDAALVLSTGICVPFAISIKNGWIRYYWTGVILQHLIQTTILLSAITWTFNRKWPWVQSGFLTLHSLVMIMKMHSYMSVNGHLQQVTLQAENVLHDLHEASQAPSIGGWDKALLDAKSHRAETDALTAISTSSNGTREPTPSRTPDVPDGLSTSYTDAATATALRRRLATVSSTTNDTIVIEGNENESQSPTPPNGTAAQLQVDTNNCHPFDPHPLVDHPDARIADLATEYSELQSELTSLGPHYLTWPNNISLKNFAVYQLYPTLVYELEYPRTDRIRPIYLFEKTVATFGTFALLYTVTETFILPYIPTFEQSIARSLLDLALPFMIAYLLLFYIIFECICNAFAELSYFADRQFYDDWWNSTSWDEFSRKWNKPVHAFLLRHVYAPTIMGYGLSRTWAMFLTFLLSACVHELVMVIVTQKFRMYLFILQIVQIPMIVISRIPMVKRNKLLGNVVFWLGLYAGFPLLCVAYVTY</sequence>
<feature type="transmembrane region" description="Helical" evidence="13">
    <location>
        <begin position="514"/>
        <end position="534"/>
    </location>
</feature>
<dbReference type="GO" id="GO:0005789">
    <property type="term" value="C:endoplasmic reticulum membrane"/>
    <property type="evidence" value="ECO:0007669"/>
    <property type="project" value="UniProtKB-SubCell"/>
</dbReference>
<keyword evidence="4 13" id="KW-0812">Transmembrane</keyword>
<keyword evidence="3 10" id="KW-0808">Transferase</keyword>
<dbReference type="InterPro" id="IPR004299">
    <property type="entry name" value="MBOAT_fam"/>
</dbReference>
<accession>A0A9P6CH67</accession>
<feature type="transmembrane region" description="Helical" evidence="13">
    <location>
        <begin position="401"/>
        <end position="423"/>
    </location>
</feature>
<feature type="region of interest" description="Disordered" evidence="12">
    <location>
        <begin position="295"/>
        <end position="314"/>
    </location>
</feature>
<reference evidence="14" key="1">
    <citation type="submission" date="2020-11" db="EMBL/GenBank/DDBJ databases">
        <authorList>
            <consortium name="DOE Joint Genome Institute"/>
            <person name="Ahrendt S."/>
            <person name="Riley R."/>
            <person name="Andreopoulos W."/>
            <person name="Labutti K."/>
            <person name="Pangilinan J."/>
            <person name="Ruiz-Duenas F.J."/>
            <person name="Barrasa J.M."/>
            <person name="Sanchez-Garcia M."/>
            <person name="Camarero S."/>
            <person name="Miyauchi S."/>
            <person name="Serrano A."/>
            <person name="Linde D."/>
            <person name="Babiker R."/>
            <person name="Drula E."/>
            <person name="Ayuso-Fernandez I."/>
            <person name="Pacheco R."/>
            <person name="Padilla G."/>
            <person name="Ferreira P."/>
            <person name="Barriuso J."/>
            <person name="Kellner H."/>
            <person name="Castanera R."/>
            <person name="Alfaro M."/>
            <person name="Ramirez L."/>
            <person name="Pisabarro A.G."/>
            <person name="Kuo A."/>
            <person name="Tritt A."/>
            <person name="Lipzen A."/>
            <person name="He G."/>
            <person name="Yan M."/>
            <person name="Ng V."/>
            <person name="Cullen D."/>
            <person name="Martin F."/>
            <person name="Rosso M.-N."/>
            <person name="Henrissat B."/>
            <person name="Hibbett D."/>
            <person name="Martinez A.T."/>
            <person name="Grigoriev I.V."/>
        </authorList>
    </citation>
    <scope>NUCLEOTIDE SEQUENCE</scope>
    <source>
        <strain evidence="14">CBS 247.69</strain>
    </source>
</reference>
<keyword evidence="15" id="KW-1185">Reference proteome</keyword>
<evidence type="ECO:0000256" key="7">
    <source>
        <dbReference type="ARBA" id="ARBA00023136"/>
    </source>
</evidence>
<feature type="transmembrane region" description="Helical" evidence="13">
    <location>
        <begin position="540"/>
        <end position="558"/>
    </location>
</feature>
<comment type="subcellular location">
    <subcellularLocation>
        <location evidence="1 10">Endoplasmic reticulum membrane</location>
        <topology evidence="1 10">Multi-pass membrane protein</topology>
    </subcellularLocation>
</comment>
<dbReference type="GO" id="GO:0008204">
    <property type="term" value="P:ergosterol metabolic process"/>
    <property type="evidence" value="ECO:0007669"/>
    <property type="project" value="TreeGrafter"/>
</dbReference>
<dbReference type="GO" id="GO:0034737">
    <property type="term" value="F:ergosterol O-acyltransferase activity"/>
    <property type="evidence" value="ECO:0007669"/>
    <property type="project" value="TreeGrafter"/>
</dbReference>
<evidence type="ECO:0000256" key="10">
    <source>
        <dbReference type="PIRNR" id="PIRNR000439"/>
    </source>
</evidence>
<feature type="region of interest" description="Disordered" evidence="12">
    <location>
        <begin position="240"/>
        <end position="268"/>
    </location>
</feature>
<dbReference type="PANTHER" id="PTHR10408:SF9">
    <property type="entry name" value="STEROL O-ACYLTRANSFERASE 2-RELATED"/>
    <property type="match status" value="1"/>
</dbReference>
<keyword evidence="5 10" id="KW-0256">Endoplasmic reticulum</keyword>
<evidence type="ECO:0000256" key="1">
    <source>
        <dbReference type="ARBA" id="ARBA00004477"/>
    </source>
</evidence>
<evidence type="ECO:0000256" key="13">
    <source>
        <dbReference type="SAM" id="Phobius"/>
    </source>
</evidence>
<dbReference type="Pfam" id="PF03062">
    <property type="entry name" value="MBOAT"/>
    <property type="match status" value="1"/>
</dbReference>
<evidence type="ECO:0000256" key="6">
    <source>
        <dbReference type="ARBA" id="ARBA00022989"/>
    </source>
</evidence>
<feature type="compositionally biased region" description="Polar residues" evidence="12">
    <location>
        <begin position="242"/>
        <end position="257"/>
    </location>
</feature>
<dbReference type="EMBL" id="MU150243">
    <property type="protein sequence ID" value="KAF9466101.1"/>
    <property type="molecule type" value="Genomic_DNA"/>
</dbReference>
<comment type="similarity">
    <text evidence="2 10">Belongs to the membrane-bound acyltransferase family. Sterol o-acyltransferase subfamily.</text>
</comment>
<dbReference type="OrthoDB" id="10039049at2759"/>
<evidence type="ECO:0000256" key="12">
    <source>
        <dbReference type="SAM" id="MobiDB-lite"/>
    </source>
</evidence>
<name>A0A9P6CH67_9AGAR</name>
<evidence type="ECO:0000256" key="2">
    <source>
        <dbReference type="ARBA" id="ARBA00009010"/>
    </source>
</evidence>
<evidence type="ECO:0000256" key="4">
    <source>
        <dbReference type="ARBA" id="ARBA00022692"/>
    </source>
</evidence>
<keyword evidence="7 10" id="KW-0472">Membrane</keyword>
<dbReference type="PANTHER" id="PTHR10408">
    <property type="entry name" value="STEROL O-ACYLTRANSFERASE"/>
    <property type="match status" value="1"/>
</dbReference>
<comment type="caution">
    <text evidence="14">The sequence shown here is derived from an EMBL/GenBank/DDBJ whole genome shotgun (WGS) entry which is preliminary data.</text>
</comment>
<evidence type="ECO:0000256" key="8">
    <source>
        <dbReference type="ARBA" id="ARBA00023315"/>
    </source>
</evidence>
<feature type="active site" evidence="11">
    <location>
        <position position="527"/>
    </location>
</feature>
<dbReference type="InterPro" id="IPR014371">
    <property type="entry name" value="Oat_ACAT_DAG_ARE"/>
</dbReference>
<proteinExistence type="inferred from homology"/>
<dbReference type="AlphaFoldDB" id="A0A9P6CH67"/>
<evidence type="ECO:0000256" key="11">
    <source>
        <dbReference type="PIRSR" id="PIRSR000439-1"/>
    </source>
</evidence>
<evidence type="ECO:0000313" key="15">
    <source>
        <dbReference type="Proteomes" id="UP000807353"/>
    </source>
</evidence>
<keyword evidence="6 13" id="KW-1133">Transmembrane helix</keyword>
<keyword evidence="8 10" id="KW-0012">Acyltransferase</keyword>
<feature type="transmembrane region" description="Helical" evidence="13">
    <location>
        <begin position="443"/>
        <end position="461"/>
    </location>
</feature>
<gene>
    <name evidence="14" type="ORF">BDZ94DRAFT_1252112</name>
</gene>
<dbReference type="Proteomes" id="UP000807353">
    <property type="component" value="Unassembled WGS sequence"/>
</dbReference>